<name>A0A974BQG0_XENLA</name>
<feature type="region of interest" description="Disordered" evidence="1">
    <location>
        <begin position="1"/>
        <end position="145"/>
    </location>
</feature>
<organism evidence="2">
    <name type="scientific">Xenopus laevis</name>
    <name type="common">African clawed frog</name>
    <dbReference type="NCBI Taxonomy" id="8355"/>
    <lineage>
        <taxon>Eukaryota</taxon>
        <taxon>Metazoa</taxon>
        <taxon>Chordata</taxon>
        <taxon>Craniata</taxon>
        <taxon>Vertebrata</taxon>
        <taxon>Euteleostomi</taxon>
        <taxon>Amphibia</taxon>
        <taxon>Batrachia</taxon>
        <taxon>Anura</taxon>
        <taxon>Pipoidea</taxon>
        <taxon>Pipidae</taxon>
        <taxon>Xenopodinae</taxon>
        <taxon>Xenopus</taxon>
        <taxon>Xenopus</taxon>
    </lineage>
</organism>
<sequence length="145" mass="17510">MQKSEKGERDTDAKNRGRERDRLKYWGRERETQMEKLGEEERDRRRWKKSEKGEKDTDAKIGGGRERQRLKYWGRERETQMQKSGEGDRDTDAKIGEEERNTEGDRKNQRKETQTQMQKSEKGERDTDAKIAGGRERHRFKNWVY</sequence>
<gene>
    <name evidence="2" type="ORF">XELAEV_18001753mg</name>
</gene>
<dbReference type="EMBL" id="KV467402">
    <property type="protein sequence ID" value="OCT56143.1"/>
    <property type="molecule type" value="Genomic_DNA"/>
</dbReference>
<accession>A0A974BQG0</accession>
<evidence type="ECO:0000256" key="1">
    <source>
        <dbReference type="SAM" id="MobiDB-lite"/>
    </source>
</evidence>
<proteinExistence type="predicted"/>
<dbReference type="Proteomes" id="UP000694892">
    <property type="component" value="Unassembled WGS sequence"/>
</dbReference>
<dbReference type="AlphaFoldDB" id="A0A974BQG0"/>
<evidence type="ECO:0000313" key="2">
    <source>
        <dbReference type="EMBL" id="OCT56143.1"/>
    </source>
</evidence>
<protein>
    <submittedName>
        <fullName evidence="2">Uncharacterized protein</fullName>
    </submittedName>
</protein>
<reference evidence="2" key="1">
    <citation type="submission" date="2016-05" db="EMBL/GenBank/DDBJ databases">
        <title>WGS assembly of Xenopus laevis.</title>
        <authorList>
            <person name="Session A."/>
            <person name="Uno Y."/>
            <person name="Kwon T."/>
            <person name="Chapman J."/>
            <person name="Toyoda A."/>
            <person name="Takahashi S."/>
            <person name="Fukui A."/>
            <person name="Hikosaka A."/>
            <person name="Putnam N."/>
            <person name="Stites J."/>
            <person name="Van Heeringen S."/>
            <person name="Quigley I."/>
            <person name="Heinz S."/>
            <person name="Hellsten U."/>
            <person name="Lyons J."/>
            <person name="Suzuki A."/>
            <person name="Kondo M."/>
            <person name="Ogino H."/>
            <person name="Ochi H."/>
            <person name="Bogdanovic O."/>
            <person name="Lister R."/>
            <person name="Georgiou G."/>
            <person name="Paranjpe S."/>
            <person name="Van Kruijsbergen I."/>
            <person name="Mozaffari S."/>
            <person name="Shu S."/>
            <person name="Schmutz J."/>
            <person name="Jenkins J."/>
            <person name="Grimwood J."/>
            <person name="Carlson J."/>
            <person name="Mitros T."/>
            <person name="Simakov O."/>
            <person name="Heald R."/>
            <person name="Miller K."/>
            <person name="Haudenschild C."/>
            <person name="Kuroki Y."/>
            <person name="Tanaka T."/>
            <person name="Michiue T."/>
            <person name="Watanabe M."/>
            <person name="Kinoshita T."/>
            <person name="Ohta Y."/>
            <person name="Mawaribuchi S."/>
            <person name="Suzuki Y."/>
            <person name="Haramoto Y."/>
            <person name="Yamamoto T."/>
            <person name="Takagi C."/>
            <person name="Kitzman J."/>
            <person name="Shendure J."/>
            <person name="Nakayama T."/>
            <person name="Izutsu Y."/>
            <person name="Robert J."/>
            <person name="Dichmann D."/>
            <person name="Flajnik M."/>
            <person name="Houston D."/>
            <person name="Marcotte E."/>
            <person name="Wallingford J."/>
            <person name="Ito Y."/>
            <person name="Asashima M."/>
            <person name="Ueno N."/>
            <person name="Matsuda Y."/>
            <person name="Jan Veenstra G."/>
            <person name="Fujiyama A."/>
            <person name="Harland R."/>
            <person name="Taira M."/>
            <person name="Rokhsar D.S."/>
        </authorList>
    </citation>
    <scope>NUCLEOTIDE SEQUENCE</scope>
    <source>
        <strain evidence="2">J</strain>
        <tissue evidence="2">Blood</tissue>
    </source>
</reference>
<feature type="compositionally biased region" description="Basic and acidic residues" evidence="1">
    <location>
        <begin position="1"/>
        <end position="135"/>
    </location>
</feature>
<feature type="compositionally biased region" description="Basic residues" evidence="1">
    <location>
        <begin position="136"/>
        <end position="145"/>
    </location>
</feature>